<dbReference type="GO" id="GO:0005524">
    <property type="term" value="F:ATP binding"/>
    <property type="evidence" value="ECO:0007669"/>
    <property type="project" value="UniProtKB-UniRule"/>
</dbReference>
<dbReference type="InterPro" id="IPR016188">
    <property type="entry name" value="PurM-like_N"/>
</dbReference>
<accession>A0A1H1PQY3</accession>
<keyword evidence="1" id="KW-0808">Transferase</keyword>
<sequence length="320" mass="33233">MIRTGFPASGPTLGDVGEEQVIRAIVDSAPSTINGDDAAVLTPAAPNSRVVATTDMLVEGRHFLPEYTTAYLLGRKAVVQNFADIEAMGARPIAALLAMSAPDTLPLAVVEELARGIHSKMEEYSTELVGGDVTGGECLVISVSAIGSLGGNKGPLSLRRARAGQRVVAHGRLGYSAAGLDLLRSGREIPEELEPLVLAHQAPELTPGRGVVARAAGATAMTDNSDGLVRDVGLLAGRSRVCVDLDSRAIAPDTLLRRAGELLGVDPWRWVLCGGEDHTLIGTIDGDAPVGFRPVGTVRKGAGVTVDGEEPAYTSGWGSF</sequence>
<comment type="catalytic activity">
    <reaction evidence="1">
        <text>thiamine phosphate + ATP = thiamine diphosphate + ADP</text>
        <dbReference type="Rhea" id="RHEA:15913"/>
        <dbReference type="ChEBI" id="CHEBI:30616"/>
        <dbReference type="ChEBI" id="CHEBI:37575"/>
        <dbReference type="ChEBI" id="CHEBI:58937"/>
        <dbReference type="ChEBI" id="CHEBI:456216"/>
        <dbReference type="EC" id="2.7.4.16"/>
    </reaction>
</comment>
<feature type="binding site" evidence="1">
    <location>
        <position position="84"/>
    </location>
    <ligand>
        <name>Mg(2+)</name>
        <dbReference type="ChEBI" id="CHEBI:18420"/>
        <label>3</label>
    </ligand>
</feature>
<feature type="binding site" evidence="1">
    <location>
        <position position="37"/>
    </location>
    <ligand>
        <name>Mg(2+)</name>
        <dbReference type="ChEBI" id="CHEBI:18420"/>
        <label>4</label>
    </ligand>
</feature>
<dbReference type="UniPathway" id="UPA00060">
    <property type="reaction ID" value="UER00142"/>
</dbReference>
<dbReference type="Gene3D" id="3.30.1330.10">
    <property type="entry name" value="PurM-like, N-terminal domain"/>
    <property type="match status" value="1"/>
</dbReference>
<feature type="binding site" evidence="1">
    <location>
        <position position="223"/>
    </location>
    <ligand>
        <name>Mg(2+)</name>
        <dbReference type="ChEBI" id="CHEBI:18420"/>
        <label>3</label>
    </ligand>
</feature>
<dbReference type="PANTHER" id="PTHR30270">
    <property type="entry name" value="THIAMINE-MONOPHOSPHATE KINASE"/>
    <property type="match status" value="1"/>
</dbReference>
<comment type="miscellaneous">
    <text evidence="1">Reaction mechanism of ThiL seems to utilize a direct, inline transfer of the gamma-phosphate of ATP to TMP rather than a phosphorylated enzyme intermediate.</text>
</comment>
<dbReference type="GO" id="GO:0009229">
    <property type="term" value="P:thiamine diphosphate biosynthetic process"/>
    <property type="evidence" value="ECO:0007669"/>
    <property type="project" value="UniProtKB-UniRule"/>
</dbReference>
<organism evidence="3 4">
    <name type="scientific">Corynebacterium timonense</name>
    <dbReference type="NCBI Taxonomy" id="441500"/>
    <lineage>
        <taxon>Bacteria</taxon>
        <taxon>Bacillati</taxon>
        <taxon>Actinomycetota</taxon>
        <taxon>Actinomycetes</taxon>
        <taxon>Mycobacteriales</taxon>
        <taxon>Corynebacteriaceae</taxon>
        <taxon>Corynebacterium</taxon>
    </lineage>
</organism>
<gene>
    <name evidence="1" type="primary">thiL</name>
    <name evidence="3" type="ORF">SAMN04488539_1078</name>
</gene>
<dbReference type="GO" id="GO:0009228">
    <property type="term" value="P:thiamine biosynthetic process"/>
    <property type="evidence" value="ECO:0007669"/>
    <property type="project" value="UniProtKB-KW"/>
</dbReference>
<dbReference type="SUPFAM" id="SSF56042">
    <property type="entry name" value="PurM C-terminal domain-like"/>
    <property type="match status" value="1"/>
</dbReference>
<dbReference type="STRING" id="1203190.GCA_000312345_02167"/>
<name>A0A1H1PQY3_9CORY</name>
<dbReference type="NCBIfam" id="NF004351">
    <property type="entry name" value="PRK05731.1-4"/>
    <property type="match status" value="1"/>
</dbReference>
<feature type="binding site" evidence="1">
    <location>
        <begin position="131"/>
        <end position="132"/>
    </location>
    <ligand>
        <name>ATP</name>
        <dbReference type="ChEBI" id="CHEBI:30616"/>
    </ligand>
</feature>
<reference evidence="3 4" key="1">
    <citation type="submission" date="2016-10" db="EMBL/GenBank/DDBJ databases">
        <authorList>
            <person name="de Groot N.N."/>
        </authorList>
    </citation>
    <scope>NUCLEOTIDE SEQUENCE [LARGE SCALE GENOMIC DNA]</scope>
    <source>
        <strain evidence="3 4">DSM 45434</strain>
    </source>
</reference>
<dbReference type="NCBIfam" id="TIGR01379">
    <property type="entry name" value="thiL"/>
    <property type="match status" value="1"/>
</dbReference>
<dbReference type="InterPro" id="IPR036921">
    <property type="entry name" value="PurM-like_N_sf"/>
</dbReference>
<feature type="binding site" evidence="1">
    <location>
        <position position="225"/>
    </location>
    <ligand>
        <name>ATP</name>
        <dbReference type="ChEBI" id="CHEBI:30616"/>
    </ligand>
</feature>
<dbReference type="InterPro" id="IPR006283">
    <property type="entry name" value="ThiL-like"/>
</dbReference>
<feature type="binding site" evidence="1">
    <location>
        <position position="276"/>
    </location>
    <ligand>
        <name>substrate</name>
    </ligand>
</feature>
<dbReference type="AlphaFoldDB" id="A0A1H1PQY3"/>
<dbReference type="PANTHER" id="PTHR30270:SF0">
    <property type="entry name" value="THIAMINE-MONOPHOSPHATE KINASE"/>
    <property type="match status" value="1"/>
</dbReference>
<dbReference type="HAMAP" id="MF_02128">
    <property type="entry name" value="TMP_kinase"/>
    <property type="match status" value="1"/>
</dbReference>
<feature type="domain" description="PurM-like N-terminal" evidence="2">
    <location>
        <begin position="35"/>
        <end position="148"/>
    </location>
</feature>
<comment type="similarity">
    <text evidence="1">Belongs to the thiamine-monophosphate kinase family.</text>
</comment>
<feature type="binding site" evidence="1">
    <location>
        <position position="132"/>
    </location>
    <ligand>
        <name>Mg(2+)</name>
        <dbReference type="ChEBI" id="CHEBI:18420"/>
        <label>1</label>
    </ligand>
</feature>
<feature type="binding site" evidence="1">
    <location>
        <position position="62"/>
    </location>
    <ligand>
        <name>substrate</name>
    </ligand>
</feature>
<feature type="binding site" evidence="1">
    <location>
        <position position="84"/>
    </location>
    <ligand>
        <name>Mg(2+)</name>
        <dbReference type="ChEBI" id="CHEBI:18420"/>
        <label>4</label>
    </ligand>
</feature>
<dbReference type="eggNOG" id="COG0611">
    <property type="taxonomic scope" value="Bacteria"/>
</dbReference>
<keyword evidence="1 3" id="KW-0418">Kinase</keyword>
<feature type="binding site" evidence="1">
    <location>
        <position position="317"/>
    </location>
    <ligand>
        <name>substrate</name>
    </ligand>
</feature>
<evidence type="ECO:0000256" key="1">
    <source>
        <dbReference type="HAMAP-Rule" id="MF_02128"/>
    </source>
</evidence>
<evidence type="ECO:0000313" key="4">
    <source>
        <dbReference type="Proteomes" id="UP000182237"/>
    </source>
</evidence>
<feature type="binding site" evidence="1">
    <location>
        <position position="55"/>
    </location>
    <ligand>
        <name>Mg(2+)</name>
        <dbReference type="ChEBI" id="CHEBI:18420"/>
        <label>2</label>
    </ligand>
</feature>
<feature type="binding site" evidence="1">
    <location>
        <position position="55"/>
    </location>
    <ligand>
        <name>Mg(2+)</name>
        <dbReference type="ChEBI" id="CHEBI:18420"/>
        <label>1</label>
    </ligand>
</feature>
<keyword evidence="1" id="KW-0547">Nucleotide-binding</keyword>
<dbReference type="Pfam" id="PF00586">
    <property type="entry name" value="AIRS"/>
    <property type="match status" value="1"/>
</dbReference>
<comment type="caution">
    <text evidence="1">Lacks conserved residue(s) required for the propagation of feature annotation.</text>
</comment>
<dbReference type="GO" id="GO:0000287">
    <property type="term" value="F:magnesium ion binding"/>
    <property type="evidence" value="ECO:0007669"/>
    <property type="project" value="UniProtKB-UniRule"/>
</dbReference>
<dbReference type="InterPro" id="IPR036676">
    <property type="entry name" value="PurM-like_C_sf"/>
</dbReference>
<keyword evidence="1" id="KW-0784">Thiamine biosynthesis</keyword>
<comment type="pathway">
    <text evidence="1">Cofactor biosynthesis; thiamine diphosphate biosynthesis; thiamine diphosphate from thiamine phosphate: step 1/1.</text>
</comment>
<keyword evidence="1" id="KW-0460">Magnesium</keyword>
<comment type="function">
    <text evidence="1">Catalyzes the ATP-dependent phosphorylation of thiamine-monophosphate (TMP) to form thiamine-pyrophosphate (TPP), the active form of vitamin B1.</text>
</comment>
<feature type="binding site" evidence="1">
    <location>
        <position position="84"/>
    </location>
    <ligand>
        <name>Mg(2+)</name>
        <dbReference type="ChEBI" id="CHEBI:18420"/>
        <label>2</label>
    </ligand>
</feature>
<evidence type="ECO:0000259" key="2">
    <source>
        <dbReference type="Pfam" id="PF00586"/>
    </source>
</evidence>
<protein>
    <recommendedName>
        <fullName evidence="1">Thiamine-monophosphate kinase</fullName>
        <shortName evidence="1">TMP kinase</shortName>
        <shortName evidence="1">Thiamine-phosphate kinase</shortName>
        <ecNumber evidence="1">2.7.4.16</ecNumber>
    </recommendedName>
</protein>
<dbReference type="Proteomes" id="UP000182237">
    <property type="component" value="Chromosome I"/>
</dbReference>
<feature type="binding site" evidence="1">
    <location>
        <position position="226"/>
    </location>
    <ligand>
        <name>Mg(2+)</name>
        <dbReference type="ChEBI" id="CHEBI:18420"/>
        <label>5</label>
    </ligand>
</feature>
<dbReference type="EMBL" id="LT629765">
    <property type="protein sequence ID" value="SDS13483.1"/>
    <property type="molecule type" value="Genomic_DNA"/>
</dbReference>
<keyword evidence="1" id="KW-0067">ATP-binding</keyword>
<evidence type="ECO:0000313" key="3">
    <source>
        <dbReference type="EMBL" id="SDS13483.1"/>
    </source>
</evidence>
<dbReference type="SUPFAM" id="SSF55326">
    <property type="entry name" value="PurM N-terminal domain-like"/>
    <property type="match status" value="1"/>
</dbReference>
<dbReference type="Gene3D" id="3.90.650.10">
    <property type="entry name" value="PurM-like C-terminal domain"/>
    <property type="match status" value="1"/>
</dbReference>
<dbReference type="PIRSF" id="PIRSF005303">
    <property type="entry name" value="Thiam_monoph_kin"/>
    <property type="match status" value="1"/>
</dbReference>
<feature type="binding site" evidence="1">
    <location>
        <position position="37"/>
    </location>
    <ligand>
        <name>Mg(2+)</name>
        <dbReference type="ChEBI" id="CHEBI:18420"/>
        <label>3</label>
    </ligand>
</feature>
<feature type="binding site" evidence="1">
    <location>
        <position position="54"/>
    </location>
    <ligand>
        <name>Mg(2+)</name>
        <dbReference type="ChEBI" id="CHEBI:18420"/>
        <label>1</label>
    </ligand>
</feature>
<keyword evidence="4" id="KW-1185">Reference proteome</keyword>
<keyword evidence="1" id="KW-0479">Metal-binding</keyword>
<dbReference type="EC" id="2.7.4.16" evidence="1"/>
<dbReference type="RefSeq" id="WP_019194945.1">
    <property type="nucleotide sequence ID" value="NZ_LT629765.1"/>
</dbReference>
<proteinExistence type="inferred from homology"/>
<dbReference type="CDD" id="cd02194">
    <property type="entry name" value="ThiL"/>
    <property type="match status" value="1"/>
</dbReference>
<dbReference type="GO" id="GO:0009030">
    <property type="term" value="F:thiamine-phosphate kinase activity"/>
    <property type="evidence" value="ECO:0007669"/>
    <property type="project" value="UniProtKB-UniRule"/>
</dbReference>
<feature type="binding site" evidence="1">
    <location>
        <position position="53"/>
    </location>
    <ligand>
        <name>Mg(2+)</name>
        <dbReference type="ChEBI" id="CHEBI:18420"/>
        <label>4</label>
    </ligand>
</feature>